<proteinExistence type="predicted"/>
<dbReference type="AlphaFoldDB" id="A0A174LMJ0"/>
<sequence>MKFKKISIGLIALWFLFLTAATFWSVKEENKTLPSVWTEEAQEGSIEYEFPVDLEVSAADQAIGYISVYDNVPESLLQEGRDLLVGKVCSVIRKDDLYELTVDLYEKHSIGENVEGKIEITSEDVFPKVITRQAIHEGDFGKTCVYYIKRQKGAWGYENILEEKAVTCFPNRNSDFVVLLSEVDEPMVVSTSELTNGERVKLTEKD</sequence>
<dbReference type="EMBL" id="CZAL01000008">
    <property type="protein sequence ID" value="CUP28868.1"/>
    <property type="molecule type" value="Genomic_DNA"/>
</dbReference>
<reference evidence="1 2" key="1">
    <citation type="submission" date="2015-09" db="EMBL/GenBank/DDBJ databases">
        <authorList>
            <consortium name="Pathogen Informatics"/>
        </authorList>
    </citation>
    <scope>NUCLEOTIDE SEQUENCE [LARGE SCALE GENOMIC DNA]</scope>
    <source>
        <strain evidence="1 2">2789STDY5834885</strain>
    </source>
</reference>
<accession>A0A174LMJ0</accession>
<dbReference type="RefSeq" id="WP_022463309.1">
    <property type="nucleotide sequence ID" value="NZ_CAXSRP010000001.1"/>
</dbReference>
<organism evidence="1 2">
    <name type="scientific">Fusicatenibacter saccharivorans</name>
    <dbReference type="NCBI Taxonomy" id="1150298"/>
    <lineage>
        <taxon>Bacteria</taxon>
        <taxon>Bacillati</taxon>
        <taxon>Bacillota</taxon>
        <taxon>Clostridia</taxon>
        <taxon>Lachnospirales</taxon>
        <taxon>Lachnospiraceae</taxon>
        <taxon>Fusicatenibacter</taxon>
    </lineage>
</organism>
<gene>
    <name evidence="1" type="ORF">ERS852498_01643</name>
</gene>
<dbReference type="Proteomes" id="UP000095709">
    <property type="component" value="Unassembled WGS sequence"/>
</dbReference>
<evidence type="ECO:0000313" key="1">
    <source>
        <dbReference type="EMBL" id="CUP28868.1"/>
    </source>
</evidence>
<name>A0A174LMJ0_9FIRM</name>
<protein>
    <submittedName>
        <fullName evidence="1">Uncharacterized protein</fullName>
    </submittedName>
</protein>
<evidence type="ECO:0000313" key="2">
    <source>
        <dbReference type="Proteomes" id="UP000095709"/>
    </source>
</evidence>